<accession>A0ACC2WMU3</accession>
<protein>
    <submittedName>
        <fullName evidence="1">Uncharacterized protein</fullName>
    </submittedName>
</protein>
<sequence>MYDLDKLDGLDKQQRSALLKAGYVDASEVLLASPFELNKALRLCNNTDINRLLLDISAAICVESKVASSLVLVDKAEGDEQDEAPVIQGWIGTGDKEIDNLLGGGIRRGILTEIAGESASGKSHLGLQLALTAQLPSCSAEPGGAILLTSERKISFSRMEQIAQSRLGGDVSKHGSGAIDTRVFLDNVHTMHVTEVDGSGTCRSRMLCVLADRLKYLAHKYNIAVVVINQVSDVFRNPSFPDTSSRLSRPNSPALTTDAGRESPVPDNVQPTMTYKVQSQYFSGQTKALWKEASLGLVWANAVNVRIMLSRTGRRRPLDSQDLTRRIKRPRTIDGRYRQGLEEEERLAGNATRNTSSTLASAGPSADQSWEATLIRRMHLVFSPFAKQDCLDYVIMQSGIHSLPPGEYSSTTDNESRTTIGGSTGQPAARAPDDNEFQDEVFDDLGNLPVDFWSSEAFEQMQAEALNDGQKG</sequence>
<evidence type="ECO:0000313" key="2">
    <source>
        <dbReference type="Proteomes" id="UP001230649"/>
    </source>
</evidence>
<dbReference type="Proteomes" id="UP001230649">
    <property type="component" value="Unassembled WGS sequence"/>
</dbReference>
<gene>
    <name evidence="1" type="ORF">QFC20_002275</name>
</gene>
<name>A0ACC2WMU3_9TREE</name>
<dbReference type="EMBL" id="JASBWS010000015">
    <property type="protein sequence ID" value="KAJ9112485.1"/>
    <property type="molecule type" value="Genomic_DNA"/>
</dbReference>
<organism evidence="1 2">
    <name type="scientific">Naganishia adeliensis</name>
    <dbReference type="NCBI Taxonomy" id="92952"/>
    <lineage>
        <taxon>Eukaryota</taxon>
        <taxon>Fungi</taxon>
        <taxon>Dikarya</taxon>
        <taxon>Basidiomycota</taxon>
        <taxon>Agaricomycotina</taxon>
        <taxon>Tremellomycetes</taxon>
        <taxon>Filobasidiales</taxon>
        <taxon>Filobasidiaceae</taxon>
        <taxon>Naganishia</taxon>
    </lineage>
</organism>
<comment type="caution">
    <text evidence="1">The sequence shown here is derived from an EMBL/GenBank/DDBJ whole genome shotgun (WGS) entry which is preliminary data.</text>
</comment>
<proteinExistence type="predicted"/>
<evidence type="ECO:0000313" key="1">
    <source>
        <dbReference type="EMBL" id="KAJ9112485.1"/>
    </source>
</evidence>
<reference evidence="1" key="1">
    <citation type="submission" date="2023-04" db="EMBL/GenBank/DDBJ databases">
        <title>Draft Genome sequencing of Naganishia species isolated from polar environments using Oxford Nanopore Technology.</title>
        <authorList>
            <person name="Leo P."/>
            <person name="Venkateswaran K."/>
        </authorList>
    </citation>
    <scope>NUCLEOTIDE SEQUENCE</scope>
    <source>
        <strain evidence="1">MNA-CCFEE 5262</strain>
    </source>
</reference>
<keyword evidence="2" id="KW-1185">Reference proteome</keyword>